<evidence type="ECO:0000313" key="2">
    <source>
        <dbReference type="EMBL" id="CAD9690524.1"/>
    </source>
</evidence>
<evidence type="ECO:0000256" key="1">
    <source>
        <dbReference type="SAM" id="Phobius"/>
    </source>
</evidence>
<reference evidence="2" key="1">
    <citation type="submission" date="2021-01" db="EMBL/GenBank/DDBJ databases">
        <authorList>
            <person name="Corre E."/>
            <person name="Pelletier E."/>
            <person name="Niang G."/>
            <person name="Scheremetjew M."/>
            <person name="Finn R."/>
            <person name="Kale V."/>
            <person name="Holt S."/>
            <person name="Cochrane G."/>
            <person name="Meng A."/>
            <person name="Brown T."/>
            <person name="Cohen L."/>
        </authorList>
    </citation>
    <scope>NUCLEOTIDE SEQUENCE</scope>
    <source>
        <strain evidence="2">CCMP1452</strain>
    </source>
</reference>
<keyword evidence="1" id="KW-0812">Transmembrane</keyword>
<organism evidence="2">
    <name type="scientific">Eucampia antarctica</name>
    <dbReference type="NCBI Taxonomy" id="49252"/>
    <lineage>
        <taxon>Eukaryota</taxon>
        <taxon>Sar</taxon>
        <taxon>Stramenopiles</taxon>
        <taxon>Ochrophyta</taxon>
        <taxon>Bacillariophyta</taxon>
        <taxon>Mediophyceae</taxon>
        <taxon>Biddulphiophycidae</taxon>
        <taxon>Hemiaulales</taxon>
        <taxon>Hemiaulaceae</taxon>
        <taxon>Eucampia</taxon>
    </lineage>
</organism>
<name>A0A7S2S7H6_9STRA</name>
<gene>
    <name evidence="2" type="ORF">EANT1437_LOCUS12339</name>
</gene>
<proteinExistence type="predicted"/>
<feature type="transmembrane region" description="Helical" evidence="1">
    <location>
        <begin position="101"/>
        <end position="119"/>
    </location>
</feature>
<protein>
    <submittedName>
        <fullName evidence="2">Uncharacterized protein</fullName>
    </submittedName>
</protein>
<feature type="transmembrane region" description="Helical" evidence="1">
    <location>
        <begin position="12"/>
        <end position="29"/>
    </location>
</feature>
<dbReference type="AlphaFoldDB" id="A0A7S2S7H6"/>
<accession>A0A7S2S7H6</accession>
<keyword evidence="1" id="KW-1133">Transmembrane helix</keyword>
<sequence length="142" mass="15151">MMDQIDHIAQRITIAACAGLFIGASVATFRGSPIHKTSLSVALSCALTSTACLVPERLAYNAIIHLAPPEIDAESKIYASHTLGGLFGGGISGGLFQGRPFGGIMLFTPILLTVAYAEIQKEKHKKARIRVLNSEIKETEVD</sequence>
<dbReference type="EMBL" id="HBHI01024050">
    <property type="protein sequence ID" value="CAD9690524.1"/>
    <property type="molecule type" value="Transcribed_RNA"/>
</dbReference>
<keyword evidence="1" id="KW-0472">Membrane</keyword>